<protein>
    <recommendedName>
        <fullName evidence="2">Transglutaminase-like domain-containing protein</fullName>
    </recommendedName>
</protein>
<feature type="compositionally biased region" description="Gly residues" evidence="1">
    <location>
        <begin position="589"/>
        <end position="600"/>
    </location>
</feature>
<gene>
    <name evidence="3" type="ORF">LSH36_415g02033</name>
</gene>
<name>A0AAD9MY98_9ANNE</name>
<feature type="domain" description="Transglutaminase-like" evidence="2">
    <location>
        <begin position="991"/>
        <end position="1059"/>
    </location>
</feature>
<evidence type="ECO:0000313" key="3">
    <source>
        <dbReference type="EMBL" id="KAK2150262.1"/>
    </source>
</evidence>
<evidence type="ECO:0000256" key="1">
    <source>
        <dbReference type="SAM" id="MobiDB-lite"/>
    </source>
</evidence>
<feature type="compositionally biased region" description="Basic and acidic residues" evidence="1">
    <location>
        <begin position="755"/>
        <end position="771"/>
    </location>
</feature>
<dbReference type="InterPro" id="IPR038765">
    <property type="entry name" value="Papain-like_cys_pep_sf"/>
</dbReference>
<dbReference type="InterPro" id="IPR056564">
    <property type="entry name" value="Ig-like_KY"/>
</dbReference>
<dbReference type="InterPro" id="IPR053041">
    <property type="entry name" value="Transglut-like_Superfamily_Mod"/>
</dbReference>
<feature type="region of interest" description="Disordered" evidence="1">
    <location>
        <begin position="589"/>
        <end position="776"/>
    </location>
</feature>
<proteinExistence type="predicted"/>
<dbReference type="Pfam" id="PF01841">
    <property type="entry name" value="Transglut_core"/>
    <property type="match status" value="1"/>
</dbReference>
<dbReference type="SMART" id="SM00460">
    <property type="entry name" value="TGc"/>
    <property type="match status" value="2"/>
</dbReference>
<feature type="region of interest" description="Disordered" evidence="1">
    <location>
        <begin position="802"/>
        <end position="831"/>
    </location>
</feature>
<feature type="domain" description="Transglutaminase-like" evidence="2">
    <location>
        <begin position="170"/>
        <end position="236"/>
    </location>
</feature>
<keyword evidence="4" id="KW-1185">Reference proteome</keyword>
<dbReference type="Pfam" id="PF23265">
    <property type="entry name" value="Ig-like_KY"/>
    <property type="match status" value="5"/>
</dbReference>
<dbReference type="PANTHER" id="PTHR47020">
    <property type="entry name" value="HILLARIN"/>
    <property type="match status" value="1"/>
</dbReference>
<evidence type="ECO:0000259" key="2">
    <source>
        <dbReference type="SMART" id="SM00460"/>
    </source>
</evidence>
<feature type="compositionally biased region" description="Basic and acidic residues" evidence="1">
    <location>
        <begin position="642"/>
        <end position="655"/>
    </location>
</feature>
<dbReference type="SUPFAM" id="SSF54001">
    <property type="entry name" value="Cysteine proteinases"/>
    <property type="match status" value="1"/>
</dbReference>
<dbReference type="PANTHER" id="PTHR47020:SF1">
    <property type="entry name" value="HILLARIN"/>
    <property type="match status" value="1"/>
</dbReference>
<dbReference type="EMBL" id="JAODUP010000415">
    <property type="protein sequence ID" value="KAK2150262.1"/>
    <property type="molecule type" value="Genomic_DNA"/>
</dbReference>
<dbReference type="Proteomes" id="UP001208570">
    <property type="component" value="Unassembled WGS sequence"/>
</dbReference>
<comment type="caution">
    <text evidence="3">The sequence shown here is derived from an EMBL/GenBank/DDBJ whole genome shotgun (WGS) entry which is preliminary data.</text>
</comment>
<dbReference type="InterPro" id="IPR002931">
    <property type="entry name" value="Transglutaminase-like"/>
</dbReference>
<dbReference type="Gene3D" id="3.10.620.30">
    <property type="match status" value="1"/>
</dbReference>
<accession>A0AAD9MY98</accession>
<evidence type="ECO:0000313" key="4">
    <source>
        <dbReference type="Proteomes" id="UP001208570"/>
    </source>
</evidence>
<sequence>MATPSTFILRAVDMRDMPPPAPPRFIKKQIYSDPRVFEPIDTHAINEARTNYRNFRDLIYNLIYKKNFNELEKARQECYPKESEKGFFWLEHVPEAASTRYQSDGSNLVITYPTEGRFHLTIASACYLLDQARDPHRSRWAIFRWMTTKNMFTIMFDSELPGSPEQIIGGFKDGKTTYARIFECLGSYAGLYCVTLSGWAKGVDYRPGAPICSGPVNHSWNAIYIDGNWQLVDSHWATRYLQSERNTPDNLVYEYDDFYFIPEPAQLIYSHCPEDSAWELVYPARSRAEFEDYPLVKSFFFNVGMQFLQQNQGVIYTKQGILTITLGFTKPTSFTFTLTYGDQMLETTAGIQLKRYVIQETTNNRVTFYFRSPREGNYYLTVFAQQVGDRIKVENVFKAACEYKIVCDQAAGDIKPYPLCSDSNWGPGAPVRQYGLTPSHKTAILAAPNGRTEVSFAKTRDVRLYARLTKDGMDDDALERAVSVREQDNMVYVTVQLPARGEYGLEIYANEPAKEGDTFTHMCQYLTSYTDRDFGTLYGQVFDRSDLTSSMQATPLMYTAQGELFTNQPGGMQRMGPGGQQVAPGAPVGGPGGPVGGPGGKQIYETKSTDWDGKTFTQKSYREEMESSDAGNKMYRQQTTQEQKEYRPQLERDQMTSRMETVTIGGAPPGGRKQPPGVAPKPGQQGYPPQRVPGQGEDDLPPPPPELMDQSYQQQQRAPEAGIDEKDAEKQTPVEIVFVEGDKGAAFPGTLRRQQQNEKRDQQEGNKDEKSGMSSPTPYLSNHLFCLLISCCDFPPPPPGSAPPGHGYGQTPYGTAAPAGIDQRYGGSPAGYQATDVDQKQTHVPVYHEAYPFGGAEEVPTFDVHRPTEPEQEYIPHSQKCYTSTITISPPQHFKPVPIYQEHAPPKAAPPTVPPKPFKDTSVFQAVDTHAVQVSKEDHKSFRDLVWHLIFARNITNELEKARAIFLWLCSIDLSHFHFDDAPKGSPEEILMNLKKGQTTYAVVYEILCSYAGLHCKTVSGYAKGAEYKPGMKFTGEQGQHSWNSVLVSGAWRLVDCHWAARRLVGKKVTPENVRYELDEYYFMPDPRQLIFTHFPDDSSWQLMEKPISLTDFENLVPVKSAFFKYGLQIMSHREAIIYTKNTVTIRVGCPPKKSDILAFTFTLAYDDGKEEYQTMKLNRFGMQEMVDNVSYFTLRPPEKGSYRVILYAKDLEQQSKEGVYGGVCEYELICEQSPPAPQPFPPCVHTSWGPGDSVSKYNLTPLQKGAIFSTVNGMAEVKFGMTKELRFTAKLKNNNQDEKALAGYIMHRIVDNVALFTITAPEVGEYGLEIYCNDPEVDGNSLFHAYQYLIICTETKGPVEPLPTLPPGYLGPQPSFKKLGLSAASHNDSYIQSDSGELQVAFRMASPLRMTSQLIYVSGGENEDLSDYILQQGRPDMVIFMLKLPKIGLYKFQIYGLPYSDTSESLPGVFNYLVNCHNTYASLVPFPKQYGQWKEGCYLSEPTEGQLDPNRPSKGSASSYQFVYFKVDVPKANAVAVVVGEEWTQLEQKGTTAWEGEVAMDKHWGKESKAAICANYGSVKASYSTLLEYTL</sequence>
<organism evidence="3 4">
    <name type="scientific">Paralvinella palmiformis</name>
    <dbReference type="NCBI Taxonomy" id="53620"/>
    <lineage>
        <taxon>Eukaryota</taxon>
        <taxon>Metazoa</taxon>
        <taxon>Spiralia</taxon>
        <taxon>Lophotrochozoa</taxon>
        <taxon>Annelida</taxon>
        <taxon>Polychaeta</taxon>
        <taxon>Sedentaria</taxon>
        <taxon>Canalipalpata</taxon>
        <taxon>Terebellida</taxon>
        <taxon>Terebelliformia</taxon>
        <taxon>Alvinellidae</taxon>
        <taxon>Paralvinella</taxon>
    </lineage>
</organism>
<reference evidence="3" key="1">
    <citation type="journal article" date="2023" name="Mol. Biol. Evol.">
        <title>Third-Generation Sequencing Reveals the Adaptive Role of the Epigenome in Three Deep-Sea Polychaetes.</title>
        <authorList>
            <person name="Perez M."/>
            <person name="Aroh O."/>
            <person name="Sun Y."/>
            <person name="Lan Y."/>
            <person name="Juniper S.K."/>
            <person name="Young C.R."/>
            <person name="Angers B."/>
            <person name="Qian P.Y."/>
        </authorList>
    </citation>
    <scope>NUCLEOTIDE SEQUENCE</scope>
    <source>
        <strain evidence="3">P08H-3</strain>
    </source>
</reference>
<feature type="compositionally biased region" description="Basic and acidic residues" evidence="1">
    <location>
        <begin position="723"/>
        <end position="732"/>
    </location>
</feature>